<dbReference type="NCBIfam" id="TIGR00247">
    <property type="entry name" value="endolytic transglycosylase MltG"/>
    <property type="match status" value="1"/>
</dbReference>
<comment type="function">
    <text evidence="7">Functions as a peptidoglycan terminase that cleaves nascent peptidoglycan strands endolytically to terminate their elongation.</text>
</comment>
<dbReference type="CDD" id="cd08010">
    <property type="entry name" value="MltG_like"/>
    <property type="match status" value="1"/>
</dbReference>
<keyword evidence="5 7" id="KW-0456">Lyase</keyword>
<keyword evidence="6 7" id="KW-0961">Cell wall biogenesis/degradation</keyword>
<reference evidence="8 9" key="1">
    <citation type="submission" date="2018-04" db="EMBL/GenBank/DDBJ databases">
        <title>Thalassorhabdus spongiae gen. nov., sp. nov., isolated from a marine sponge in South-West Iceland.</title>
        <authorList>
            <person name="Knobloch S."/>
            <person name="Daussin A."/>
            <person name="Johannsson R."/>
            <person name="Marteinsson V.T."/>
        </authorList>
    </citation>
    <scope>NUCLEOTIDE SEQUENCE [LARGE SCALE GENOMIC DNA]</scope>
    <source>
        <strain evidence="8 9">Hp12</strain>
    </source>
</reference>
<evidence type="ECO:0000256" key="4">
    <source>
        <dbReference type="ARBA" id="ARBA00023136"/>
    </source>
</evidence>
<keyword evidence="2 7" id="KW-0812">Transmembrane</keyword>
<proteinExistence type="inferred from homology"/>
<keyword evidence="4 7" id="KW-0472">Membrane</keyword>
<dbReference type="Pfam" id="PF02618">
    <property type="entry name" value="YceG"/>
    <property type="match status" value="1"/>
</dbReference>
<dbReference type="PANTHER" id="PTHR30518">
    <property type="entry name" value="ENDOLYTIC MUREIN TRANSGLYCOSYLASE"/>
    <property type="match status" value="1"/>
</dbReference>
<keyword evidence="7" id="KW-0997">Cell inner membrane</keyword>
<evidence type="ECO:0000256" key="3">
    <source>
        <dbReference type="ARBA" id="ARBA00022989"/>
    </source>
</evidence>
<dbReference type="EC" id="4.2.2.29" evidence="7"/>
<dbReference type="Gene3D" id="3.30.160.60">
    <property type="entry name" value="Classic Zinc Finger"/>
    <property type="match status" value="1"/>
</dbReference>
<keyword evidence="3 7" id="KW-1133">Transmembrane helix</keyword>
<organism evidence="8 9">
    <name type="scientific">Pelagibaculum spongiae</name>
    <dbReference type="NCBI Taxonomy" id="2080658"/>
    <lineage>
        <taxon>Bacteria</taxon>
        <taxon>Pseudomonadati</taxon>
        <taxon>Pseudomonadota</taxon>
        <taxon>Gammaproteobacteria</taxon>
        <taxon>Oceanospirillales</taxon>
        <taxon>Pelagibaculum</taxon>
    </lineage>
</organism>
<evidence type="ECO:0000313" key="8">
    <source>
        <dbReference type="EMBL" id="PVZ69052.1"/>
    </source>
</evidence>
<dbReference type="AlphaFoldDB" id="A0A2V1H053"/>
<dbReference type="OrthoDB" id="9814591at2"/>
<comment type="similarity">
    <text evidence="7">Belongs to the transglycosylase MltG family.</text>
</comment>
<dbReference type="GO" id="GO:0009252">
    <property type="term" value="P:peptidoglycan biosynthetic process"/>
    <property type="evidence" value="ECO:0007669"/>
    <property type="project" value="UniProtKB-UniRule"/>
</dbReference>
<comment type="catalytic activity">
    <reaction evidence="7">
        <text>a peptidoglycan chain = a peptidoglycan chain with N-acetyl-1,6-anhydromuramyl-[peptide] at the reducing end + a peptidoglycan chain with N-acetylglucosamine at the non-reducing end.</text>
        <dbReference type="EC" id="4.2.2.29"/>
    </reaction>
</comment>
<evidence type="ECO:0000313" key="9">
    <source>
        <dbReference type="Proteomes" id="UP000244906"/>
    </source>
</evidence>
<evidence type="ECO:0000256" key="5">
    <source>
        <dbReference type="ARBA" id="ARBA00023239"/>
    </source>
</evidence>
<sequence>MIVKIAAISLLFISLAFGWMWQEFNLFKNTPLNFPMRSVELTVSNGSNLSRVAQDLQQKGWIEKALYLKLLAKLQGNSHSIKAGSYLLPFGITPEQFLQKLVKGDVIQYPITLVEGWSFRQMLRAVQSHSRIKVTLKGLSNQQIMEKLGQGDRHPEGLFLPDTYLLSVGDSDLDILKRSYNAMQVYLDKVWPKRQEDLPIKTPYQALILASIVEKETGLASERPEIAGVFTRRMQKRMRLETDPTVIYGLGDTFDGNITRKHLRQRTDYNTYVIRGLPPTPIALPGREAIDAVLHPAEGKSLFFVATGNGGHKFSDNLKQHNRAVRKYQLKK</sequence>
<name>A0A2V1H053_9GAMM</name>
<dbReference type="GO" id="GO:0008932">
    <property type="term" value="F:lytic endotransglycosylase activity"/>
    <property type="evidence" value="ECO:0007669"/>
    <property type="project" value="UniProtKB-UniRule"/>
</dbReference>
<feature type="site" description="Important for catalytic activity" evidence="7">
    <location>
        <position position="216"/>
    </location>
</feature>
<accession>A0A2V1H053</accession>
<dbReference type="EMBL" id="QDDL01000004">
    <property type="protein sequence ID" value="PVZ69052.1"/>
    <property type="molecule type" value="Genomic_DNA"/>
</dbReference>
<evidence type="ECO:0000256" key="6">
    <source>
        <dbReference type="ARBA" id="ARBA00023316"/>
    </source>
</evidence>
<dbReference type="InterPro" id="IPR003770">
    <property type="entry name" value="MLTG-like"/>
</dbReference>
<dbReference type="GO" id="GO:0005886">
    <property type="term" value="C:plasma membrane"/>
    <property type="evidence" value="ECO:0007669"/>
    <property type="project" value="UniProtKB-UniRule"/>
</dbReference>
<evidence type="ECO:0000256" key="7">
    <source>
        <dbReference type="HAMAP-Rule" id="MF_02065"/>
    </source>
</evidence>
<dbReference type="GO" id="GO:0071555">
    <property type="term" value="P:cell wall organization"/>
    <property type="evidence" value="ECO:0007669"/>
    <property type="project" value="UniProtKB-KW"/>
</dbReference>
<keyword evidence="9" id="KW-1185">Reference proteome</keyword>
<comment type="caution">
    <text evidence="8">The sequence shown here is derived from an EMBL/GenBank/DDBJ whole genome shotgun (WGS) entry which is preliminary data.</text>
</comment>
<protein>
    <recommendedName>
        <fullName evidence="7">Endolytic murein transglycosylase</fullName>
        <ecNumber evidence="7">4.2.2.29</ecNumber>
    </recommendedName>
    <alternativeName>
        <fullName evidence="7">Peptidoglycan lytic transglycosylase</fullName>
    </alternativeName>
    <alternativeName>
        <fullName evidence="7">Peptidoglycan polymerization terminase</fullName>
    </alternativeName>
</protein>
<keyword evidence="1 7" id="KW-1003">Cell membrane</keyword>
<evidence type="ECO:0000256" key="1">
    <source>
        <dbReference type="ARBA" id="ARBA00022475"/>
    </source>
</evidence>
<evidence type="ECO:0000256" key="2">
    <source>
        <dbReference type="ARBA" id="ARBA00022692"/>
    </source>
</evidence>
<dbReference type="Gene3D" id="3.30.1490.480">
    <property type="entry name" value="Endolytic murein transglycosylase"/>
    <property type="match status" value="1"/>
</dbReference>
<dbReference type="PANTHER" id="PTHR30518:SF2">
    <property type="entry name" value="ENDOLYTIC MUREIN TRANSGLYCOSYLASE"/>
    <property type="match status" value="1"/>
</dbReference>
<dbReference type="HAMAP" id="MF_02065">
    <property type="entry name" value="MltG"/>
    <property type="match status" value="1"/>
</dbReference>
<gene>
    <name evidence="7 8" type="primary">mltG</name>
    <name evidence="8" type="ORF">DC094_11865</name>
</gene>
<dbReference type="Proteomes" id="UP000244906">
    <property type="component" value="Unassembled WGS sequence"/>
</dbReference>